<evidence type="ECO:0000313" key="3">
    <source>
        <dbReference type="Proteomes" id="UP000694892"/>
    </source>
</evidence>
<gene>
    <name evidence="2" type="ORF">XELAEV_18045537mg</name>
</gene>
<reference evidence="3" key="1">
    <citation type="journal article" date="2016" name="Nature">
        <title>Genome evolution in the allotetraploid frog Xenopus laevis.</title>
        <authorList>
            <person name="Session A.M."/>
            <person name="Uno Y."/>
            <person name="Kwon T."/>
            <person name="Chapman J.A."/>
            <person name="Toyoda A."/>
            <person name="Takahashi S."/>
            <person name="Fukui A."/>
            <person name="Hikosaka A."/>
            <person name="Suzuki A."/>
            <person name="Kondo M."/>
            <person name="van Heeringen S.J."/>
            <person name="Quigley I."/>
            <person name="Heinz S."/>
            <person name="Ogino H."/>
            <person name="Ochi H."/>
            <person name="Hellsten U."/>
            <person name="Lyons J.B."/>
            <person name="Simakov O."/>
            <person name="Putnam N."/>
            <person name="Stites J."/>
            <person name="Kuroki Y."/>
            <person name="Tanaka T."/>
            <person name="Michiue T."/>
            <person name="Watanabe M."/>
            <person name="Bogdanovic O."/>
            <person name="Lister R."/>
            <person name="Georgiou G."/>
            <person name="Paranjpe S.S."/>
            <person name="van Kruijsbergen I."/>
            <person name="Shu S."/>
            <person name="Carlson J."/>
            <person name="Kinoshita T."/>
            <person name="Ohta Y."/>
            <person name="Mawaribuchi S."/>
            <person name="Jenkins J."/>
            <person name="Grimwood J."/>
            <person name="Schmutz J."/>
            <person name="Mitros T."/>
            <person name="Mozaffari S.V."/>
            <person name="Suzuki Y."/>
            <person name="Haramoto Y."/>
            <person name="Yamamoto T.S."/>
            <person name="Takagi C."/>
            <person name="Heald R."/>
            <person name="Miller K."/>
            <person name="Haudenschild C."/>
            <person name="Kitzman J."/>
            <person name="Nakayama T."/>
            <person name="Izutsu Y."/>
            <person name="Robert J."/>
            <person name="Fortriede J."/>
            <person name="Burns K."/>
            <person name="Lotay V."/>
            <person name="Karimi K."/>
            <person name="Yasuoka Y."/>
            <person name="Dichmann D.S."/>
            <person name="Flajnik M.F."/>
            <person name="Houston D.W."/>
            <person name="Shendure J."/>
            <person name="DuPasquier L."/>
            <person name="Vize P.D."/>
            <person name="Zorn A.M."/>
            <person name="Ito M."/>
            <person name="Marcotte E.M."/>
            <person name="Wallingford J.B."/>
            <person name="Ito Y."/>
            <person name="Asashima M."/>
            <person name="Ueno N."/>
            <person name="Matsuda Y."/>
            <person name="Veenstra G.J."/>
            <person name="Fujiyama A."/>
            <person name="Harland R.M."/>
            <person name="Taira M."/>
            <person name="Rokhsar D.S."/>
        </authorList>
    </citation>
    <scope>NUCLEOTIDE SEQUENCE [LARGE SCALE GENOMIC DNA]</scope>
    <source>
        <strain evidence="3">J</strain>
    </source>
</reference>
<organism evidence="2 3">
    <name type="scientific">Xenopus laevis</name>
    <name type="common">African clawed frog</name>
    <dbReference type="NCBI Taxonomy" id="8355"/>
    <lineage>
        <taxon>Eukaryota</taxon>
        <taxon>Metazoa</taxon>
        <taxon>Chordata</taxon>
        <taxon>Craniata</taxon>
        <taxon>Vertebrata</taxon>
        <taxon>Euteleostomi</taxon>
        <taxon>Amphibia</taxon>
        <taxon>Batrachia</taxon>
        <taxon>Anura</taxon>
        <taxon>Pipoidea</taxon>
        <taxon>Pipidae</taxon>
        <taxon>Xenopodinae</taxon>
        <taxon>Xenopus</taxon>
        <taxon>Xenopus</taxon>
    </lineage>
</organism>
<evidence type="ECO:0000313" key="2">
    <source>
        <dbReference type="EMBL" id="OCT64438.1"/>
    </source>
</evidence>
<evidence type="ECO:0000256" key="1">
    <source>
        <dbReference type="SAM" id="Phobius"/>
    </source>
</evidence>
<keyword evidence="1" id="KW-0472">Membrane</keyword>
<protein>
    <submittedName>
        <fullName evidence="2">Uncharacterized protein</fullName>
    </submittedName>
</protein>
<keyword evidence="1" id="KW-1133">Transmembrane helix</keyword>
<feature type="transmembrane region" description="Helical" evidence="1">
    <location>
        <begin position="45"/>
        <end position="72"/>
    </location>
</feature>
<dbReference type="EMBL" id="CM004482">
    <property type="protein sequence ID" value="OCT64438.1"/>
    <property type="molecule type" value="Genomic_DNA"/>
</dbReference>
<proteinExistence type="predicted"/>
<sequence length="93" mass="11043">MYIWKSEPVGHSHVCLVTVHKMFFKVKAPFLPVSLFAFNKYSFKTLLFCGVLKFLSLYFMAFLYFILVLIYVRRKETNRAATGWTKLYVHVHN</sequence>
<dbReference type="Proteomes" id="UP000694892">
    <property type="component" value="Chromosome 9_10L"/>
</dbReference>
<accession>A0A974C0M5</accession>
<name>A0A974C0M5_XENLA</name>
<dbReference type="AlphaFoldDB" id="A0A974C0M5"/>
<keyword evidence="1" id="KW-0812">Transmembrane</keyword>